<sequence>MAASDYLFKSNRVNSGQESVYYVYVREKIRQTPEMKQPEVMSCQGEFHQLKFIQTNFCLRVSKQMGFPLHLAGKYDKFQMGSCKD</sequence>
<dbReference type="AlphaFoldDB" id="A0AAN8ZUN0"/>
<name>A0AAN8ZUN0_HALRR</name>
<keyword evidence="2" id="KW-1185">Reference proteome</keyword>
<protein>
    <submittedName>
        <fullName evidence="1">Uncharacterized protein</fullName>
    </submittedName>
</protein>
<organism evidence="1 2">
    <name type="scientific">Halocaridina rubra</name>
    <name type="common">Hawaiian red shrimp</name>
    <dbReference type="NCBI Taxonomy" id="373956"/>
    <lineage>
        <taxon>Eukaryota</taxon>
        <taxon>Metazoa</taxon>
        <taxon>Ecdysozoa</taxon>
        <taxon>Arthropoda</taxon>
        <taxon>Crustacea</taxon>
        <taxon>Multicrustacea</taxon>
        <taxon>Malacostraca</taxon>
        <taxon>Eumalacostraca</taxon>
        <taxon>Eucarida</taxon>
        <taxon>Decapoda</taxon>
        <taxon>Pleocyemata</taxon>
        <taxon>Caridea</taxon>
        <taxon>Atyoidea</taxon>
        <taxon>Atyidae</taxon>
        <taxon>Halocaridina</taxon>
    </lineage>
</organism>
<feature type="non-terminal residue" evidence="1">
    <location>
        <position position="85"/>
    </location>
</feature>
<evidence type="ECO:0000313" key="1">
    <source>
        <dbReference type="EMBL" id="KAK7053104.1"/>
    </source>
</evidence>
<proteinExistence type="predicted"/>
<gene>
    <name evidence="1" type="ORF">SK128_013843</name>
</gene>
<evidence type="ECO:0000313" key="2">
    <source>
        <dbReference type="Proteomes" id="UP001381693"/>
    </source>
</evidence>
<accession>A0AAN8ZUN0</accession>
<dbReference type="EMBL" id="JAXCGZ010021378">
    <property type="protein sequence ID" value="KAK7053104.1"/>
    <property type="molecule type" value="Genomic_DNA"/>
</dbReference>
<reference evidence="1 2" key="1">
    <citation type="submission" date="2023-11" db="EMBL/GenBank/DDBJ databases">
        <title>Halocaridina rubra genome assembly.</title>
        <authorList>
            <person name="Smith C."/>
        </authorList>
    </citation>
    <scope>NUCLEOTIDE SEQUENCE [LARGE SCALE GENOMIC DNA]</scope>
    <source>
        <strain evidence="1">EP-1</strain>
        <tissue evidence="1">Whole</tissue>
    </source>
</reference>
<comment type="caution">
    <text evidence="1">The sequence shown here is derived from an EMBL/GenBank/DDBJ whole genome shotgun (WGS) entry which is preliminary data.</text>
</comment>
<dbReference type="Proteomes" id="UP001381693">
    <property type="component" value="Unassembled WGS sequence"/>
</dbReference>